<dbReference type="EMBL" id="VXIV02001478">
    <property type="protein sequence ID" value="KAF6032777.1"/>
    <property type="molecule type" value="Genomic_DNA"/>
</dbReference>
<keyword evidence="2" id="KW-1185">Reference proteome</keyword>
<evidence type="ECO:0000313" key="1">
    <source>
        <dbReference type="EMBL" id="KAF6032777.1"/>
    </source>
</evidence>
<sequence length="265" mass="30275">MKYKFLVKAAVARVSKMNWRGYLAVLACILTYIICEAEAGRYSYSGGSSYRSGSSYSYRSSSSYRSTYRSYRSTYRSYRSTYRSYRGKVKPYKGSLSSYRGPVYVNYYDAQYAGYDVYGMTSYRSRYYGTKNYDEDPTVCTTATKLKHTSGQSGSVNDTEAGTSSGLYYFVCPYSSTDTVKDKFCCGPSDSQYCCPYWKRYIAIQVKEKTTAKCLLDYQEEGRSHCRDCAGMCDTPPHSGSLLSLQDLRYHRKHEGSVQHDAYLF</sequence>
<organism evidence="1 2">
    <name type="scientific">Bugula neritina</name>
    <name type="common">Brown bryozoan</name>
    <name type="synonym">Sertularia neritina</name>
    <dbReference type="NCBI Taxonomy" id="10212"/>
    <lineage>
        <taxon>Eukaryota</taxon>
        <taxon>Metazoa</taxon>
        <taxon>Spiralia</taxon>
        <taxon>Lophotrochozoa</taxon>
        <taxon>Bryozoa</taxon>
        <taxon>Gymnolaemata</taxon>
        <taxon>Cheilostomatida</taxon>
        <taxon>Flustrina</taxon>
        <taxon>Buguloidea</taxon>
        <taxon>Bugulidae</taxon>
        <taxon>Bugula</taxon>
    </lineage>
</organism>
<comment type="caution">
    <text evidence="1">The sequence shown here is derived from an EMBL/GenBank/DDBJ whole genome shotgun (WGS) entry which is preliminary data.</text>
</comment>
<dbReference type="AlphaFoldDB" id="A0A7J7K3H0"/>
<accession>A0A7J7K3H0</accession>
<evidence type="ECO:0000313" key="2">
    <source>
        <dbReference type="Proteomes" id="UP000593567"/>
    </source>
</evidence>
<reference evidence="1" key="1">
    <citation type="submission" date="2020-06" db="EMBL/GenBank/DDBJ databases">
        <title>Draft genome of Bugula neritina, a colonial animal packing powerful symbionts and potential medicines.</title>
        <authorList>
            <person name="Rayko M."/>
        </authorList>
    </citation>
    <scope>NUCLEOTIDE SEQUENCE [LARGE SCALE GENOMIC DNA]</scope>
    <source>
        <strain evidence="1">Kwan_BN1</strain>
    </source>
</reference>
<protein>
    <submittedName>
        <fullName evidence="1">Uncharacterized protein</fullName>
    </submittedName>
</protein>
<dbReference type="Proteomes" id="UP000593567">
    <property type="component" value="Unassembled WGS sequence"/>
</dbReference>
<proteinExistence type="predicted"/>
<gene>
    <name evidence="1" type="ORF">EB796_008914</name>
</gene>
<name>A0A7J7K3H0_BUGNE</name>